<organism evidence="1 2">
    <name type="scientific">Pseudoduganella violacea</name>
    <dbReference type="NCBI Taxonomy" id="1715466"/>
    <lineage>
        <taxon>Bacteria</taxon>
        <taxon>Pseudomonadati</taxon>
        <taxon>Pseudomonadota</taxon>
        <taxon>Betaproteobacteria</taxon>
        <taxon>Burkholderiales</taxon>
        <taxon>Oxalobacteraceae</taxon>
        <taxon>Telluria group</taxon>
        <taxon>Pseudoduganella</taxon>
    </lineage>
</organism>
<dbReference type="InterPro" id="IPR029045">
    <property type="entry name" value="ClpP/crotonase-like_dom_sf"/>
</dbReference>
<dbReference type="Gene3D" id="3.90.226.10">
    <property type="entry name" value="2-enoyl-CoA Hydratase, Chain A, domain 1"/>
    <property type="match status" value="1"/>
</dbReference>
<evidence type="ECO:0000313" key="1">
    <source>
        <dbReference type="EMBL" id="MBB3118351.1"/>
    </source>
</evidence>
<dbReference type="Proteomes" id="UP000541535">
    <property type="component" value="Unassembled WGS sequence"/>
</dbReference>
<dbReference type="RefSeq" id="WP_183440283.1">
    <property type="nucleotide sequence ID" value="NZ_JACHXD010000003.1"/>
</dbReference>
<evidence type="ECO:0008006" key="3">
    <source>
        <dbReference type="Google" id="ProtNLM"/>
    </source>
</evidence>
<name>A0A7W5B881_9BURK</name>
<sequence length="294" mass="32952">MPHLKEFPAQALIRQLEQSRQSRVLVFAASRLDMEHLPALYEQCREMGHSPRLDVLIQSRGGAVVAARRIALLLREFCDRLSFIVPYYCESSSTILALAADEIIAGDLAIFSPIDPHLHGGVSDDEAASMFSSMDIKMFGAMSEDWFGVSSEEARMQALSLLCGSIFPPTLTAFYRTTLELEQIGEELLAFQLPQAGEEARRKILKQLMYGFHSHGYPITRGELAAMGLNIRREPEVEALSWEVSRLIQKTVGRGINHSDAEPWIDALMATRDGVKLRERAEGGYHPRWTEAAY</sequence>
<evidence type="ECO:0000313" key="2">
    <source>
        <dbReference type="Proteomes" id="UP000541535"/>
    </source>
</evidence>
<reference evidence="1 2" key="1">
    <citation type="submission" date="2020-08" db="EMBL/GenBank/DDBJ databases">
        <title>Genomic Encyclopedia of Type Strains, Phase III (KMG-III): the genomes of soil and plant-associated and newly described type strains.</title>
        <authorList>
            <person name="Whitman W."/>
        </authorList>
    </citation>
    <scope>NUCLEOTIDE SEQUENCE [LARGE SCALE GENOMIC DNA]</scope>
    <source>
        <strain evidence="1 2">CECT 8897</strain>
    </source>
</reference>
<proteinExistence type="predicted"/>
<protein>
    <recommendedName>
        <fullName evidence="3">Serine dehydrogenase proteinase</fullName>
    </recommendedName>
</protein>
<dbReference type="PANTHER" id="PTHR35984">
    <property type="entry name" value="PERIPLASMIC SERINE PROTEASE"/>
    <property type="match status" value="1"/>
</dbReference>
<accession>A0A7W5B881</accession>
<dbReference type="AlphaFoldDB" id="A0A7W5B881"/>
<dbReference type="Pfam" id="PF01972">
    <property type="entry name" value="SDH_protease"/>
    <property type="match status" value="1"/>
</dbReference>
<dbReference type="SUPFAM" id="SSF52096">
    <property type="entry name" value="ClpP/crotonase"/>
    <property type="match status" value="1"/>
</dbReference>
<keyword evidence="2" id="KW-1185">Reference proteome</keyword>
<dbReference type="EMBL" id="JACHXD010000003">
    <property type="protein sequence ID" value="MBB3118351.1"/>
    <property type="molecule type" value="Genomic_DNA"/>
</dbReference>
<comment type="caution">
    <text evidence="1">The sequence shown here is derived from an EMBL/GenBank/DDBJ whole genome shotgun (WGS) entry which is preliminary data.</text>
</comment>
<dbReference type="InterPro" id="IPR002825">
    <property type="entry name" value="Pept_S49_ser-pept_pro"/>
</dbReference>
<dbReference type="PANTHER" id="PTHR35984:SF1">
    <property type="entry name" value="PERIPLASMIC SERINE PROTEASE"/>
    <property type="match status" value="1"/>
</dbReference>
<gene>
    <name evidence="1" type="ORF">FHS03_001382</name>
</gene>
<dbReference type="GO" id="GO:0016020">
    <property type="term" value="C:membrane"/>
    <property type="evidence" value="ECO:0007669"/>
    <property type="project" value="InterPro"/>
</dbReference>